<evidence type="ECO:0000256" key="2">
    <source>
        <dbReference type="ARBA" id="ARBA00009130"/>
    </source>
</evidence>
<dbReference type="RefSeq" id="WP_163298362.1">
    <property type="nucleotide sequence ID" value="NZ_JAAGRR010000041.1"/>
</dbReference>
<evidence type="ECO:0000313" key="8">
    <source>
        <dbReference type="EMBL" id="NDY42218.1"/>
    </source>
</evidence>
<dbReference type="Proteomes" id="UP000469346">
    <property type="component" value="Unassembled WGS sequence"/>
</dbReference>
<evidence type="ECO:0000313" key="9">
    <source>
        <dbReference type="Proteomes" id="UP000469346"/>
    </source>
</evidence>
<evidence type="ECO:0000256" key="3">
    <source>
        <dbReference type="ARBA" id="ARBA00022630"/>
    </source>
</evidence>
<name>A0A6N9TMF0_DISTH</name>
<dbReference type="InterPro" id="IPR023753">
    <property type="entry name" value="FAD/NAD-binding_dom"/>
</dbReference>
<comment type="similarity">
    <text evidence="2">Belongs to the class-III pyridine nucleotide-disulfide oxidoreductase family.</text>
</comment>
<dbReference type="SUPFAM" id="SSF51905">
    <property type="entry name" value="FAD/NAD(P)-binding domain"/>
    <property type="match status" value="1"/>
</dbReference>
<keyword evidence="3" id="KW-0285">Flavoprotein</keyword>
<evidence type="ECO:0000256" key="4">
    <source>
        <dbReference type="ARBA" id="ARBA00022827"/>
    </source>
</evidence>
<dbReference type="Pfam" id="PF02852">
    <property type="entry name" value="Pyr_redox_dim"/>
    <property type="match status" value="1"/>
</dbReference>
<comment type="cofactor">
    <cofactor evidence="1">
        <name>FAD</name>
        <dbReference type="ChEBI" id="CHEBI:57692"/>
    </cofactor>
</comment>
<dbReference type="InterPro" id="IPR004099">
    <property type="entry name" value="Pyr_nucl-diS_OxRdtase_dimer"/>
</dbReference>
<evidence type="ECO:0000256" key="5">
    <source>
        <dbReference type="ARBA" id="ARBA00023002"/>
    </source>
</evidence>
<dbReference type="PANTHER" id="PTHR43429:SF1">
    <property type="entry name" value="NAD(P)H SULFUR OXIDOREDUCTASE (COA-DEPENDENT)"/>
    <property type="match status" value="1"/>
</dbReference>
<dbReference type="PANTHER" id="PTHR43429">
    <property type="entry name" value="PYRIDINE NUCLEOTIDE-DISULFIDE OXIDOREDUCTASE DOMAIN-CONTAINING"/>
    <property type="match status" value="1"/>
</dbReference>
<dbReference type="SUPFAM" id="SSF52821">
    <property type="entry name" value="Rhodanese/Cell cycle control phosphatase"/>
    <property type="match status" value="1"/>
</dbReference>
<keyword evidence="6" id="KW-0676">Redox-active center</keyword>
<dbReference type="EMBL" id="JAAGRR010000041">
    <property type="protein sequence ID" value="NDY42218.1"/>
    <property type="molecule type" value="Genomic_DNA"/>
</dbReference>
<sequence length="579" mass="63402">MPQRIVVVGAVAAGPKVACRARRLLPDAHITLIDQDDLISYGGCGIPYYVSGDVTDEKELRETSFHVLRDARFFRDAKGIDDVRILTRVTAVDRKEKQVHIQDVQTGETGVLPYDKLVLATGSRPNVLPVEGRDLDGVFTISSLHKAIAIKERIARGQVEKAVVIGGGAIGIEMAEALTDLWGVETTIIEFMPQVLPRLVDRTLARMVEHHLREHGVQVFTGEGAQRIEGDGGRVRRVVTPNRTLEADLVIMSAGVRPRGELAREAGLLCSPMGAIVVNRRMQTSDPDIYAAGDCVETLHLVTGKKAYAPLGSVANRQGRVVADNLAGIPSTFDGVVGTFIMKVFDICVGATGLSTEVARAEGFDAAEGMAVMSDRAHFFPTQALMFLQMVADRRSRRVLGVQGVGAMGDGLMARIDAAAALLPRRPTVDDFGTMELAYAPPFSTAVDVLNTAANILDNVVSGRIATVEMAEFLDWMDDPARHPEWLVLDLRHPREAEPFLKRFPDRWMNIPYDEVRPRRDEVPRDRRLILVCNAGTRSYEIQRFLVTIGIDNTLVLPGALNVARRLGPAWWPEGTAGD</sequence>
<dbReference type="PROSITE" id="PS50206">
    <property type="entry name" value="RHODANESE_3"/>
    <property type="match status" value="1"/>
</dbReference>
<reference evidence="8 9" key="1">
    <citation type="submission" date="2020-02" db="EMBL/GenBank/DDBJ databases">
        <title>Comparative genomics of sulfur disproportionating microorganisms.</title>
        <authorList>
            <person name="Ward L.M."/>
            <person name="Bertran E."/>
            <person name="Johnston D.T."/>
        </authorList>
    </citation>
    <scope>NUCLEOTIDE SEQUENCE [LARGE SCALE GENOMIC DNA]</scope>
    <source>
        <strain evidence="8 9">DSM 100025</strain>
    </source>
</reference>
<dbReference type="SUPFAM" id="SSF55424">
    <property type="entry name" value="FAD/NAD-linked reductases, dimerisation (C-terminal) domain"/>
    <property type="match status" value="1"/>
</dbReference>
<dbReference type="InterPro" id="IPR036873">
    <property type="entry name" value="Rhodanese-like_dom_sf"/>
</dbReference>
<dbReference type="InterPro" id="IPR036188">
    <property type="entry name" value="FAD/NAD-bd_sf"/>
</dbReference>
<proteinExistence type="inferred from homology"/>
<evidence type="ECO:0000256" key="1">
    <source>
        <dbReference type="ARBA" id="ARBA00001974"/>
    </source>
</evidence>
<gene>
    <name evidence="8" type="ORF">G3N55_05080</name>
</gene>
<dbReference type="PRINTS" id="PR00411">
    <property type="entry name" value="PNDRDTASEI"/>
</dbReference>
<organism evidence="8 9">
    <name type="scientific">Dissulfurirhabdus thermomarina</name>
    <dbReference type="NCBI Taxonomy" id="1765737"/>
    <lineage>
        <taxon>Bacteria</taxon>
        <taxon>Deltaproteobacteria</taxon>
        <taxon>Dissulfurirhabdaceae</taxon>
        <taxon>Dissulfurirhabdus</taxon>
    </lineage>
</organism>
<feature type="domain" description="Rhodanese" evidence="7">
    <location>
        <begin position="510"/>
        <end position="573"/>
    </location>
</feature>
<protein>
    <submittedName>
        <fullName evidence="8">FAD-dependent oxidoreductase</fullName>
    </submittedName>
</protein>
<evidence type="ECO:0000256" key="6">
    <source>
        <dbReference type="ARBA" id="ARBA00023284"/>
    </source>
</evidence>
<dbReference type="InterPro" id="IPR050260">
    <property type="entry name" value="FAD-bd_OxRdtase"/>
</dbReference>
<accession>A0A6N9TMF0</accession>
<dbReference type="Gene3D" id="3.50.50.60">
    <property type="entry name" value="FAD/NAD(P)-binding domain"/>
    <property type="match status" value="2"/>
</dbReference>
<dbReference type="GO" id="GO:0016491">
    <property type="term" value="F:oxidoreductase activity"/>
    <property type="evidence" value="ECO:0007669"/>
    <property type="project" value="UniProtKB-KW"/>
</dbReference>
<dbReference type="Pfam" id="PF07992">
    <property type="entry name" value="Pyr_redox_2"/>
    <property type="match status" value="1"/>
</dbReference>
<dbReference type="PRINTS" id="PR00368">
    <property type="entry name" value="FADPNR"/>
</dbReference>
<keyword evidence="4" id="KW-0274">FAD</keyword>
<comment type="caution">
    <text evidence="8">The sequence shown here is derived from an EMBL/GenBank/DDBJ whole genome shotgun (WGS) entry which is preliminary data.</text>
</comment>
<keyword evidence="5" id="KW-0560">Oxidoreductase</keyword>
<dbReference type="Gene3D" id="3.40.250.10">
    <property type="entry name" value="Rhodanese-like domain"/>
    <property type="match status" value="1"/>
</dbReference>
<keyword evidence="9" id="KW-1185">Reference proteome</keyword>
<dbReference type="InterPro" id="IPR016156">
    <property type="entry name" value="FAD/NAD-linked_Rdtase_dimer_sf"/>
</dbReference>
<dbReference type="InterPro" id="IPR001763">
    <property type="entry name" value="Rhodanese-like_dom"/>
</dbReference>
<evidence type="ECO:0000259" key="7">
    <source>
        <dbReference type="PROSITE" id="PS50206"/>
    </source>
</evidence>
<dbReference type="AlphaFoldDB" id="A0A6N9TMF0"/>